<dbReference type="AlphaFoldDB" id="A0A1R2B277"/>
<evidence type="ECO:0000256" key="3">
    <source>
        <dbReference type="ARBA" id="ARBA00022467"/>
    </source>
</evidence>
<comment type="subcellular location">
    <subcellularLocation>
        <location evidence="1 7">Cytoplasm</location>
        <location evidence="1 7">Cytoskeleton</location>
    </subcellularLocation>
</comment>
<comment type="function">
    <text evidence="7">F-actin-capping proteins bind in a Ca(2+)-independent manner to the fast growing ends of actin filaments (barbed end) thereby blocking the exchange of subunits at these ends. Unlike other capping proteins (such as gelsolin and severin), these proteins do not sever actin filaments.</text>
</comment>
<dbReference type="OrthoDB" id="9979678at2759"/>
<dbReference type="PANTHER" id="PTHR10619:SF0">
    <property type="entry name" value="F-ACTIN-CAPPING PROTEIN SUBUNIT BETA ISOFORMS 1 AND 2"/>
    <property type="match status" value="1"/>
</dbReference>
<dbReference type="Gene3D" id="3.90.1150.210">
    <property type="entry name" value="F-actin capping protein, beta subunit"/>
    <property type="match status" value="1"/>
</dbReference>
<dbReference type="Proteomes" id="UP000187209">
    <property type="component" value="Unassembled WGS sequence"/>
</dbReference>
<dbReference type="PROSITE" id="PS00231">
    <property type="entry name" value="F_ACTIN_CAPPING_BETA"/>
    <property type="match status" value="1"/>
</dbReference>
<name>A0A1R2B277_9CILI</name>
<evidence type="ECO:0000256" key="6">
    <source>
        <dbReference type="ARBA" id="ARBA00023212"/>
    </source>
</evidence>
<dbReference type="GO" id="GO:0030036">
    <property type="term" value="P:actin cytoskeleton organization"/>
    <property type="evidence" value="ECO:0007669"/>
    <property type="project" value="InterPro"/>
</dbReference>
<keyword evidence="4 7" id="KW-0963">Cytoplasm</keyword>
<dbReference type="InterPro" id="IPR043175">
    <property type="entry name" value="CAPZB_N"/>
</dbReference>
<comment type="caution">
    <text evidence="8">The sequence shown here is derived from an EMBL/GenBank/DDBJ whole genome shotgun (WGS) entry which is preliminary data.</text>
</comment>
<keyword evidence="5 7" id="KW-0009">Actin-binding</keyword>
<accession>A0A1R2B277</accession>
<dbReference type="InterPro" id="IPR042276">
    <property type="entry name" value="CapZ_alpha/beta_2"/>
</dbReference>
<evidence type="ECO:0000313" key="8">
    <source>
        <dbReference type="EMBL" id="OMJ70893.1"/>
    </source>
</evidence>
<dbReference type="SUPFAM" id="SSF90096">
    <property type="entry name" value="Subunits of heterodimeric actin filament capping protein Capz"/>
    <property type="match status" value="1"/>
</dbReference>
<reference evidence="8 9" key="1">
    <citation type="submission" date="2016-11" db="EMBL/GenBank/DDBJ databases">
        <title>The macronuclear genome of Stentor coeruleus: a giant cell with tiny introns.</title>
        <authorList>
            <person name="Slabodnick M."/>
            <person name="Ruby J.G."/>
            <person name="Reiff S.B."/>
            <person name="Swart E.C."/>
            <person name="Gosai S."/>
            <person name="Prabakaran S."/>
            <person name="Witkowska E."/>
            <person name="Larue G.E."/>
            <person name="Fisher S."/>
            <person name="Freeman R.M."/>
            <person name="Gunawardena J."/>
            <person name="Chu W."/>
            <person name="Stover N.A."/>
            <person name="Gregory B.D."/>
            <person name="Nowacki M."/>
            <person name="Derisi J."/>
            <person name="Roy S.W."/>
            <person name="Marshall W.F."/>
            <person name="Sood P."/>
        </authorList>
    </citation>
    <scope>NUCLEOTIDE SEQUENCE [LARGE SCALE GENOMIC DNA]</scope>
    <source>
        <strain evidence="8">WM001</strain>
    </source>
</reference>
<dbReference type="GO" id="GO:0051016">
    <property type="term" value="P:barbed-end actin filament capping"/>
    <property type="evidence" value="ECO:0007669"/>
    <property type="project" value="UniProtKB-UniRule"/>
</dbReference>
<sequence>MSEILTSGLTLMRRMPPGLGDKSIAGLSKLIDDEQTVDQICQRVDKPFQIGHCSQTGQEFILCEYNRDGDSYRSPWSNQYQPPISDAPHLSDALRKLEVKVNEEFNQYRRLYYDGGFSSVYFWDVGSNSFACVFLIKRDCDPREGVAKACWESTNLIQAEITPQSKSVKYNITSTVFLQISVEDTNAGVMDLSGGLTRQYQEHKPCADPFGENHVYNMIALVENMEGKLRSSLDMIYVGKTREILDRTRHVEIKKERVRLP</sequence>
<gene>
    <name evidence="8" type="ORF">SteCoe_31030</name>
</gene>
<comment type="subunit">
    <text evidence="7">Heterodimer of an alpha and a beta subunit.</text>
</comment>
<evidence type="ECO:0000313" key="9">
    <source>
        <dbReference type="Proteomes" id="UP000187209"/>
    </source>
</evidence>
<dbReference type="Gene3D" id="1.20.58.570">
    <property type="match status" value="1"/>
</dbReference>
<proteinExistence type="inferred from homology"/>
<evidence type="ECO:0000256" key="5">
    <source>
        <dbReference type="ARBA" id="ARBA00023203"/>
    </source>
</evidence>
<dbReference type="GO" id="GO:0000902">
    <property type="term" value="P:cell morphogenesis"/>
    <property type="evidence" value="ECO:0007669"/>
    <property type="project" value="TreeGrafter"/>
</dbReference>
<dbReference type="PANTHER" id="PTHR10619">
    <property type="entry name" value="F-ACTIN-CAPPING PROTEIN SUBUNIT BETA"/>
    <property type="match status" value="1"/>
</dbReference>
<dbReference type="InterPro" id="IPR037282">
    <property type="entry name" value="CapZ_alpha/beta"/>
</dbReference>
<keyword evidence="3 7" id="KW-0117">Actin capping</keyword>
<keyword evidence="9" id="KW-1185">Reference proteome</keyword>
<evidence type="ECO:0000256" key="4">
    <source>
        <dbReference type="ARBA" id="ARBA00022490"/>
    </source>
</evidence>
<dbReference type="Pfam" id="PF01115">
    <property type="entry name" value="F_actin_cap_B"/>
    <property type="match status" value="1"/>
</dbReference>
<dbReference type="PRINTS" id="PR00192">
    <property type="entry name" value="FACTINCAPB"/>
</dbReference>
<dbReference type="GO" id="GO:0005737">
    <property type="term" value="C:cytoplasm"/>
    <property type="evidence" value="ECO:0007669"/>
    <property type="project" value="InterPro"/>
</dbReference>
<dbReference type="GO" id="GO:0051015">
    <property type="term" value="F:actin filament binding"/>
    <property type="evidence" value="ECO:0007669"/>
    <property type="project" value="TreeGrafter"/>
</dbReference>
<evidence type="ECO:0000256" key="7">
    <source>
        <dbReference type="RuleBase" id="RU365078"/>
    </source>
</evidence>
<organism evidence="8 9">
    <name type="scientific">Stentor coeruleus</name>
    <dbReference type="NCBI Taxonomy" id="5963"/>
    <lineage>
        <taxon>Eukaryota</taxon>
        <taxon>Sar</taxon>
        <taxon>Alveolata</taxon>
        <taxon>Ciliophora</taxon>
        <taxon>Postciliodesmatophora</taxon>
        <taxon>Heterotrichea</taxon>
        <taxon>Heterotrichida</taxon>
        <taxon>Stentoridae</taxon>
        <taxon>Stentor</taxon>
    </lineage>
</organism>
<protein>
    <recommendedName>
        <fullName evidence="7">F-actin-capping protein subunit beta</fullName>
    </recommendedName>
</protein>
<evidence type="ECO:0000256" key="1">
    <source>
        <dbReference type="ARBA" id="ARBA00004245"/>
    </source>
</evidence>
<keyword evidence="6 7" id="KW-0206">Cytoskeleton</keyword>
<comment type="similarity">
    <text evidence="2 7">Belongs to the F-actin-capping protein beta subunit family.</text>
</comment>
<dbReference type="GO" id="GO:0008290">
    <property type="term" value="C:F-actin capping protein complex"/>
    <property type="evidence" value="ECO:0007669"/>
    <property type="project" value="UniProtKB-UniRule"/>
</dbReference>
<dbReference type="InterPro" id="IPR001698">
    <property type="entry name" value="CAPZB"/>
</dbReference>
<dbReference type="EMBL" id="MPUH01001044">
    <property type="protein sequence ID" value="OMJ70893.1"/>
    <property type="molecule type" value="Genomic_DNA"/>
</dbReference>
<evidence type="ECO:0000256" key="2">
    <source>
        <dbReference type="ARBA" id="ARBA00006039"/>
    </source>
</evidence>
<dbReference type="InterPro" id="IPR019771">
    <property type="entry name" value="F-actin_capping_bsu_CS"/>
</dbReference>